<evidence type="ECO:0000313" key="4">
    <source>
        <dbReference type="EMBL" id="KAF5345149.1"/>
    </source>
</evidence>
<dbReference type="SUPFAM" id="SSF51735">
    <property type="entry name" value="NAD(P)-binding Rossmann-fold domains"/>
    <property type="match status" value="1"/>
</dbReference>
<comment type="caution">
    <text evidence="4">The sequence shown here is derived from an EMBL/GenBank/DDBJ whole genome shotgun (WGS) entry which is preliminary data.</text>
</comment>
<dbReference type="Pfam" id="PF08240">
    <property type="entry name" value="ADH_N"/>
    <property type="match status" value="1"/>
</dbReference>
<feature type="domain" description="Enoyl reductase (ER)" evidence="3">
    <location>
        <begin position="54"/>
        <end position="404"/>
    </location>
</feature>
<dbReference type="CDD" id="cd08249">
    <property type="entry name" value="enoyl_reductase_like"/>
    <property type="match status" value="1"/>
</dbReference>
<organism evidence="4 5">
    <name type="scientific">Tetrapyrgos nigripes</name>
    <dbReference type="NCBI Taxonomy" id="182062"/>
    <lineage>
        <taxon>Eukaryota</taxon>
        <taxon>Fungi</taxon>
        <taxon>Dikarya</taxon>
        <taxon>Basidiomycota</taxon>
        <taxon>Agaricomycotina</taxon>
        <taxon>Agaricomycetes</taxon>
        <taxon>Agaricomycetidae</taxon>
        <taxon>Agaricales</taxon>
        <taxon>Marasmiineae</taxon>
        <taxon>Marasmiaceae</taxon>
        <taxon>Tetrapyrgos</taxon>
    </lineage>
</organism>
<name>A0A8H5FQA0_9AGAR</name>
<sequence>MSLLSFIMKNINDKRFASFCQRSLLAPPQKEASAYKSSKSVQDMSKTHTAIATTSIGNFDVIQVPTGKAGDGQVLLKHEYAAMIPFDTYVNDFGYITPKFHMIFGFSAAGTIVEVGSGVDDLKVGDRVTAFTYGESQFKGAQEYSVQPRHIPDSLSLEEACTIPDNFITAFGSLFNPIYLALPIPSSFPAPTAPPLAHTPILVLWRWFELRTLLNAAGYDNVIVTASSKHHEYLRSLGAKHTLDYRSPNLAKEVGDIVTSSKGKSDGKIDLVLDCISTETTLGAIGKFISPLGKLAILLPVKEGDNVRGDEKMYIDPSQFPEKMQDLIPKETTLYGVRTFLYAENEYLRTKLMPRILPELLETGIIKPNKIRLIDESSGSLKDRVGTGLDLLRNNQISGEKVVVKVGDITAAIFLYQTKESRTVACHWSRFKLQGMLILWRNKQQLNCKTCGLGNFLTFFSFDMLSTNGIECWIGKRSDPSPSAEIPHAVPKTRLEDDVTVIEATIKLKSSTAGVALDWQELNWRKAGDADPQSYWCVVRWTSGAGKEKIIHKTWMSRSHMETQTRSTRDLQQAHNHQRSFPVIKALKSTNHLGVIRLELQRIKGDIRFKRKSSKDVIDIVLEDEKPFLVFEFRFEMLNSDSEGPKKSKKSQRKIQSQQQITKSDRTPSPSRRHKLQVSQPSPKQSKQLEPQALTAESQSKNPLNLDLNDADADGDPDDMIMDSGVDRSASEVPAAGLSISHSPLSNMHPSSADPSHDGPDELGTDSLATNANSKAIDLRFQTLLRATASMNGPSSTELAIDRVAQAEIEEHFAYPNAVISPSESLALVSMHDSGSQVPVQKRTFSQAISLLTQAGVHAGDRADLKMMVADLNPHVRELQEVELLLRQKQREQLRLDAELIELTKACTASLKEQVDTLEGQNERKRKWLQFVKDQTQF</sequence>
<dbReference type="InterPro" id="IPR011032">
    <property type="entry name" value="GroES-like_sf"/>
</dbReference>
<gene>
    <name evidence="4" type="ORF">D9758_009698</name>
</gene>
<evidence type="ECO:0000259" key="3">
    <source>
        <dbReference type="SMART" id="SM00829"/>
    </source>
</evidence>
<accession>A0A8H5FQA0</accession>
<dbReference type="EMBL" id="JAACJM010000114">
    <property type="protein sequence ID" value="KAF5345149.1"/>
    <property type="molecule type" value="Genomic_DNA"/>
</dbReference>
<dbReference type="PANTHER" id="PTHR45348">
    <property type="entry name" value="HYPOTHETICAL OXIDOREDUCTASE (EUROFUNG)"/>
    <property type="match status" value="1"/>
</dbReference>
<keyword evidence="5" id="KW-1185">Reference proteome</keyword>
<dbReference type="Proteomes" id="UP000559256">
    <property type="component" value="Unassembled WGS sequence"/>
</dbReference>
<dbReference type="GO" id="GO:0016651">
    <property type="term" value="F:oxidoreductase activity, acting on NAD(P)H"/>
    <property type="evidence" value="ECO:0007669"/>
    <property type="project" value="InterPro"/>
</dbReference>
<feature type="region of interest" description="Disordered" evidence="2">
    <location>
        <begin position="640"/>
        <end position="768"/>
    </location>
</feature>
<dbReference type="PANTHER" id="PTHR45348:SF3">
    <property type="entry name" value="ENOYL REDUCTASE (ER) DOMAIN-CONTAINING PROTEIN"/>
    <property type="match status" value="1"/>
</dbReference>
<evidence type="ECO:0000256" key="1">
    <source>
        <dbReference type="SAM" id="Coils"/>
    </source>
</evidence>
<dbReference type="SMART" id="SM00829">
    <property type="entry name" value="PKS_ER"/>
    <property type="match status" value="1"/>
</dbReference>
<dbReference type="InterPro" id="IPR047122">
    <property type="entry name" value="Trans-enoyl_RdTase-like"/>
</dbReference>
<reference evidence="4 5" key="1">
    <citation type="journal article" date="2020" name="ISME J.">
        <title>Uncovering the hidden diversity of litter-decomposition mechanisms in mushroom-forming fungi.</title>
        <authorList>
            <person name="Floudas D."/>
            <person name="Bentzer J."/>
            <person name="Ahren D."/>
            <person name="Johansson T."/>
            <person name="Persson P."/>
            <person name="Tunlid A."/>
        </authorList>
    </citation>
    <scope>NUCLEOTIDE SEQUENCE [LARGE SCALE GENOMIC DNA]</scope>
    <source>
        <strain evidence="4 5">CBS 291.85</strain>
    </source>
</reference>
<feature type="compositionally biased region" description="Acidic residues" evidence="2">
    <location>
        <begin position="709"/>
        <end position="721"/>
    </location>
</feature>
<feature type="compositionally biased region" description="Polar residues" evidence="2">
    <location>
        <begin position="740"/>
        <end position="754"/>
    </location>
</feature>
<evidence type="ECO:0000256" key="2">
    <source>
        <dbReference type="SAM" id="MobiDB-lite"/>
    </source>
</evidence>
<dbReference type="AlphaFoldDB" id="A0A8H5FQA0"/>
<dbReference type="InterPro" id="IPR036291">
    <property type="entry name" value="NAD(P)-bd_dom_sf"/>
</dbReference>
<keyword evidence="1" id="KW-0175">Coiled coil</keyword>
<protein>
    <recommendedName>
        <fullName evidence="3">Enoyl reductase (ER) domain-containing protein</fullName>
    </recommendedName>
</protein>
<proteinExistence type="predicted"/>
<dbReference type="SUPFAM" id="SSF50129">
    <property type="entry name" value="GroES-like"/>
    <property type="match status" value="1"/>
</dbReference>
<dbReference type="Gene3D" id="3.40.50.720">
    <property type="entry name" value="NAD(P)-binding Rossmann-like Domain"/>
    <property type="match status" value="1"/>
</dbReference>
<dbReference type="OrthoDB" id="9992527at2759"/>
<dbReference type="Gene3D" id="3.90.180.10">
    <property type="entry name" value="Medium-chain alcohol dehydrogenases, catalytic domain"/>
    <property type="match status" value="1"/>
</dbReference>
<dbReference type="InterPro" id="IPR013154">
    <property type="entry name" value="ADH-like_N"/>
</dbReference>
<feature type="compositionally biased region" description="Low complexity" evidence="2">
    <location>
        <begin position="677"/>
        <end position="692"/>
    </location>
</feature>
<feature type="coiled-coil region" evidence="1">
    <location>
        <begin position="879"/>
        <end position="906"/>
    </location>
</feature>
<evidence type="ECO:0000313" key="5">
    <source>
        <dbReference type="Proteomes" id="UP000559256"/>
    </source>
</evidence>
<dbReference type="InterPro" id="IPR020843">
    <property type="entry name" value="ER"/>
</dbReference>